<keyword evidence="3" id="KW-1185">Reference proteome</keyword>
<dbReference type="EMBL" id="AWWV01005291">
    <property type="protein sequence ID" value="OMP05601.1"/>
    <property type="molecule type" value="Genomic_DNA"/>
</dbReference>
<proteinExistence type="predicted"/>
<feature type="compositionally biased region" description="Basic residues" evidence="1">
    <location>
        <begin position="1"/>
        <end position="11"/>
    </location>
</feature>
<dbReference type="Proteomes" id="UP000188268">
    <property type="component" value="Unassembled WGS sequence"/>
</dbReference>
<sequence length="21" mass="2254">MAGLGGRRRSHNSAGIPTWDD</sequence>
<name>A0A1R3KEU3_COCAP</name>
<evidence type="ECO:0000313" key="3">
    <source>
        <dbReference type="Proteomes" id="UP000188268"/>
    </source>
</evidence>
<dbReference type="AlphaFoldDB" id="A0A1R3KEU3"/>
<protein>
    <submittedName>
        <fullName evidence="2">Uncharacterized protein</fullName>
    </submittedName>
</protein>
<evidence type="ECO:0000313" key="2">
    <source>
        <dbReference type="EMBL" id="OMP05601.1"/>
    </source>
</evidence>
<feature type="region of interest" description="Disordered" evidence="1">
    <location>
        <begin position="1"/>
        <end position="21"/>
    </location>
</feature>
<evidence type="ECO:0000256" key="1">
    <source>
        <dbReference type="SAM" id="MobiDB-lite"/>
    </source>
</evidence>
<accession>A0A1R3KEU3</accession>
<feature type="non-terminal residue" evidence="2">
    <location>
        <position position="21"/>
    </location>
</feature>
<gene>
    <name evidence="2" type="ORF">CCACVL1_01862</name>
</gene>
<comment type="caution">
    <text evidence="2">The sequence shown here is derived from an EMBL/GenBank/DDBJ whole genome shotgun (WGS) entry which is preliminary data.</text>
</comment>
<reference evidence="2 3" key="1">
    <citation type="submission" date="2013-09" db="EMBL/GenBank/DDBJ databases">
        <title>Corchorus capsularis genome sequencing.</title>
        <authorList>
            <person name="Alam M."/>
            <person name="Haque M.S."/>
            <person name="Islam M.S."/>
            <person name="Emdad E.M."/>
            <person name="Islam M.M."/>
            <person name="Ahmed B."/>
            <person name="Halim A."/>
            <person name="Hossen Q.M.M."/>
            <person name="Hossain M.Z."/>
            <person name="Ahmed R."/>
            <person name="Khan M.M."/>
            <person name="Islam R."/>
            <person name="Rashid M.M."/>
            <person name="Khan S.A."/>
            <person name="Rahman M.S."/>
            <person name="Alam M."/>
        </authorList>
    </citation>
    <scope>NUCLEOTIDE SEQUENCE [LARGE SCALE GENOMIC DNA]</scope>
    <source>
        <strain evidence="3">cv. CVL-1</strain>
        <tissue evidence="2">Whole seedling</tissue>
    </source>
</reference>
<organism evidence="2 3">
    <name type="scientific">Corchorus capsularis</name>
    <name type="common">Jute</name>
    <dbReference type="NCBI Taxonomy" id="210143"/>
    <lineage>
        <taxon>Eukaryota</taxon>
        <taxon>Viridiplantae</taxon>
        <taxon>Streptophyta</taxon>
        <taxon>Embryophyta</taxon>
        <taxon>Tracheophyta</taxon>
        <taxon>Spermatophyta</taxon>
        <taxon>Magnoliopsida</taxon>
        <taxon>eudicotyledons</taxon>
        <taxon>Gunneridae</taxon>
        <taxon>Pentapetalae</taxon>
        <taxon>rosids</taxon>
        <taxon>malvids</taxon>
        <taxon>Malvales</taxon>
        <taxon>Malvaceae</taxon>
        <taxon>Grewioideae</taxon>
        <taxon>Apeibeae</taxon>
        <taxon>Corchorus</taxon>
    </lineage>
</organism>
<dbReference type="Gramene" id="OMP05601">
    <property type="protein sequence ID" value="OMP05601"/>
    <property type="gene ID" value="CCACVL1_01862"/>
</dbReference>